<keyword evidence="1" id="KW-0732">Signal</keyword>
<dbReference type="EMBL" id="BFAG01000002">
    <property type="protein sequence ID" value="GBF04693.1"/>
    <property type="molecule type" value="Genomic_DNA"/>
</dbReference>
<accession>A0A2I9CSN0</accession>
<feature type="signal peptide" evidence="1">
    <location>
        <begin position="1"/>
        <end position="18"/>
    </location>
</feature>
<name>A0A2I9CSN0_9DEIO</name>
<reference evidence="3" key="1">
    <citation type="submission" date="2018-01" db="EMBL/GenBank/DDBJ databases">
        <title>Draft Genome Sequence of the Radioresistant Bacterium Deinococcus aerius TR0125, Isolated from the Higher Atmosphere above Japan.</title>
        <authorList>
            <person name="Satoh K."/>
            <person name="Arai H."/>
            <person name="Sanzen T."/>
            <person name="Kawaguchi Y."/>
            <person name="Hayashi H."/>
            <person name="Yokobori S."/>
            <person name="Yamagishi A."/>
            <person name="Oono Y."/>
            <person name="Narumi I."/>
        </authorList>
    </citation>
    <scope>NUCLEOTIDE SEQUENCE [LARGE SCALE GENOMIC DNA]</scope>
    <source>
        <strain evidence="3">TR0125</strain>
    </source>
</reference>
<dbReference type="AlphaFoldDB" id="A0A2I9CSN0"/>
<feature type="chain" id="PRO_5014389892" evidence="1">
    <location>
        <begin position="19"/>
        <end position="56"/>
    </location>
</feature>
<proteinExistence type="predicted"/>
<dbReference type="RefSeq" id="WP_164973335.1">
    <property type="nucleotide sequence ID" value="NZ_BFAG01000002.1"/>
</dbReference>
<keyword evidence="3" id="KW-1185">Reference proteome</keyword>
<evidence type="ECO:0000256" key="1">
    <source>
        <dbReference type="SAM" id="SignalP"/>
    </source>
</evidence>
<protein>
    <submittedName>
        <fullName evidence="2">Uncharacterized protein</fullName>
    </submittedName>
</protein>
<sequence length="56" mass="5653">MRTAPILLTLLLSSTALAADLSGTKTYLLGRLGALNASTARLARAAALLGVKVSGQ</sequence>
<dbReference type="Proteomes" id="UP000236569">
    <property type="component" value="Unassembled WGS sequence"/>
</dbReference>
<comment type="caution">
    <text evidence="2">The sequence shown here is derived from an EMBL/GenBank/DDBJ whole genome shotgun (WGS) entry which is preliminary data.</text>
</comment>
<gene>
    <name evidence="2" type="ORF">DAERI_020290</name>
</gene>
<evidence type="ECO:0000313" key="2">
    <source>
        <dbReference type="EMBL" id="GBF04693.1"/>
    </source>
</evidence>
<organism evidence="2 3">
    <name type="scientific">Deinococcus aerius</name>
    <dbReference type="NCBI Taxonomy" id="200253"/>
    <lineage>
        <taxon>Bacteria</taxon>
        <taxon>Thermotogati</taxon>
        <taxon>Deinococcota</taxon>
        <taxon>Deinococci</taxon>
        <taxon>Deinococcales</taxon>
        <taxon>Deinococcaceae</taxon>
        <taxon>Deinococcus</taxon>
    </lineage>
</organism>
<evidence type="ECO:0000313" key="3">
    <source>
        <dbReference type="Proteomes" id="UP000236569"/>
    </source>
</evidence>